<proteinExistence type="predicted"/>
<dbReference type="PANTHER" id="PTHR47169">
    <property type="entry name" value="OS01G0541250 PROTEIN"/>
    <property type="match status" value="1"/>
</dbReference>
<reference evidence="1" key="2">
    <citation type="submission" date="2011-02" db="EMBL/GenBank/DDBJ databases">
        <authorList>
            <person name="MacLean D."/>
        </authorList>
    </citation>
    <scope>NUCLEOTIDE SEQUENCE</scope>
</reference>
<dbReference type="InterPro" id="IPR036397">
    <property type="entry name" value="RNaseH_sf"/>
</dbReference>
<accession>F0WHB4</accession>
<reference evidence="1" key="1">
    <citation type="journal article" date="2011" name="PLoS Biol.">
        <title>Gene gain and loss during evolution of obligate parasitism in the white rust pathogen of Arabidopsis thaliana.</title>
        <authorList>
            <person name="Kemen E."/>
            <person name="Gardiner A."/>
            <person name="Schultz-Larsen T."/>
            <person name="Kemen A.C."/>
            <person name="Balmuth A.L."/>
            <person name="Robert-Seilaniantz A."/>
            <person name="Bailey K."/>
            <person name="Holub E."/>
            <person name="Studholme D.J."/>
            <person name="Maclean D."/>
            <person name="Jones J.D."/>
        </authorList>
    </citation>
    <scope>NUCLEOTIDE SEQUENCE</scope>
</reference>
<name>F0WHB4_9STRA</name>
<evidence type="ECO:0000313" key="1">
    <source>
        <dbReference type="EMBL" id="CCA20630.1"/>
    </source>
</evidence>
<gene>
    <name evidence="1" type="primary">AlNc14C99G5980</name>
    <name evidence="1" type="ORF">ALNC14_067730</name>
</gene>
<dbReference type="AlphaFoldDB" id="F0WHB4"/>
<dbReference type="GO" id="GO:0003676">
    <property type="term" value="F:nucleic acid binding"/>
    <property type="evidence" value="ECO:0007669"/>
    <property type="project" value="InterPro"/>
</dbReference>
<dbReference type="Gene3D" id="3.30.420.10">
    <property type="entry name" value="Ribonuclease H-like superfamily/Ribonuclease H"/>
    <property type="match status" value="1"/>
</dbReference>
<protein>
    <submittedName>
        <fullName evidence="1">Mariner transposase putative</fullName>
    </submittedName>
</protein>
<dbReference type="EMBL" id="FR824144">
    <property type="protein sequence ID" value="CCA20630.1"/>
    <property type="molecule type" value="Genomic_DNA"/>
</dbReference>
<sequence length="166" mass="18980">MFLAAVARPRKDTAKNSWFDGKLGIWPFVERKIAQRTSKNRSAGTIETKTVTAVTRAEYVTMLLDNVIPTIAAKFPRRNHRNVIYLQQDNAKSHIKEDDLLVSEAGRQLRLNLRLLCQPPNSLDFKVLDLGYFRSIQTLQHEEAPRSYDELIAAVEKSLSDLKIEN</sequence>
<dbReference type="PANTHER" id="PTHR47169:SF2">
    <property type="entry name" value="OS01G0541250 PROTEIN"/>
    <property type="match status" value="1"/>
</dbReference>
<dbReference type="HOGENOM" id="CLU_032691_4_0_1"/>
<organism evidence="1">
    <name type="scientific">Albugo laibachii Nc14</name>
    <dbReference type="NCBI Taxonomy" id="890382"/>
    <lineage>
        <taxon>Eukaryota</taxon>
        <taxon>Sar</taxon>
        <taxon>Stramenopiles</taxon>
        <taxon>Oomycota</taxon>
        <taxon>Peronosporomycetes</taxon>
        <taxon>Albuginales</taxon>
        <taxon>Albuginaceae</taxon>
        <taxon>Albugo</taxon>
    </lineage>
</organism>